<accession>A0A4U2YEK6</accession>
<comment type="caution">
    <text evidence="1">The sequence shown here is derived from an EMBL/GenBank/DDBJ whole genome shotgun (WGS) entry which is preliminary data.</text>
</comment>
<evidence type="ECO:0000313" key="2">
    <source>
        <dbReference type="Proteomes" id="UP000307841"/>
    </source>
</evidence>
<reference evidence="1 2" key="1">
    <citation type="submission" date="2019-04" db="EMBL/GenBank/DDBJ databases">
        <title>Whole genome sequencing of Brevibacillus sp. TGS2-1.</title>
        <authorList>
            <person name="Choi A."/>
        </authorList>
    </citation>
    <scope>NUCLEOTIDE SEQUENCE [LARGE SCALE GENOMIC DNA]</scope>
    <source>
        <strain evidence="1 2">TGS2-1</strain>
    </source>
</reference>
<proteinExistence type="predicted"/>
<keyword evidence="2" id="KW-1185">Reference proteome</keyword>
<dbReference type="EMBL" id="SZNK01000001">
    <property type="protein sequence ID" value="TKI59367.1"/>
    <property type="molecule type" value="Genomic_DNA"/>
</dbReference>
<organism evidence="1 2">
    <name type="scientific">Brevibacillus antibioticus</name>
    <dbReference type="NCBI Taxonomy" id="2570228"/>
    <lineage>
        <taxon>Bacteria</taxon>
        <taxon>Bacillati</taxon>
        <taxon>Bacillota</taxon>
        <taxon>Bacilli</taxon>
        <taxon>Bacillales</taxon>
        <taxon>Paenibacillaceae</taxon>
        <taxon>Brevibacillus</taxon>
    </lineage>
</organism>
<dbReference type="Proteomes" id="UP000307841">
    <property type="component" value="Unassembled WGS sequence"/>
</dbReference>
<name>A0A4U2YEK6_9BACL</name>
<dbReference type="AlphaFoldDB" id="A0A4U2YEK6"/>
<evidence type="ECO:0000313" key="1">
    <source>
        <dbReference type="EMBL" id="TKI59367.1"/>
    </source>
</evidence>
<sequence>MIYSKTKNYRKAIPLFEKCLELSKPNARIPKCSSRKNVEFRGVTGIQQPI</sequence>
<protein>
    <submittedName>
        <fullName evidence="1">Uncharacterized protein</fullName>
    </submittedName>
</protein>
<gene>
    <name evidence="1" type="ORF">E8L90_19660</name>
</gene>